<keyword evidence="3" id="KW-1185">Reference proteome</keyword>
<sequence length="408" mass="45380">MNKKKPLSGSGSVVSRETEHSRGRRLGKGNKNYQSNVSALAVQGRFQGQGGKFNQVSYRKQFLTRKQGNFRGQNLRLQQYGRTATLGSKVQNFTYAGNNRGFERRLRYRGLHLAHNRIRLATRILNMRQWNRQQALRYWNSGSLQAASKVISTPRGLRRPPVRQRRASRGSKSMNSLRSDQIIRLQKQQAVQQKLNRARALKSGWFMDKNSVTGSSDMLTVCIANDLAAKRLGHKQQANIVKKFGGNNSYISKYGRSSFTGYNSNDGSNNNDNNPGHRSMSARNRSSSVVNMSPEGSIVTTISRYSGASSVGRNRRTGSVIRGVRQNRAPAVEQYVPVTKVKSALNLQLQKEIAAIQGKTFQMSTNSVDFTAHGSGSNTAFGLSGFKPVPSLTATTLNERFSMALRNI</sequence>
<comment type="caution">
    <text evidence="2">The sequence shown here is derived from an EMBL/GenBank/DDBJ whole genome shotgun (WGS) entry which is preliminary data.</text>
</comment>
<feature type="compositionally biased region" description="Polar residues" evidence="1">
    <location>
        <begin position="281"/>
        <end position="291"/>
    </location>
</feature>
<evidence type="ECO:0000256" key="1">
    <source>
        <dbReference type="SAM" id="MobiDB-lite"/>
    </source>
</evidence>
<dbReference type="EMBL" id="BLKM01011093">
    <property type="protein sequence ID" value="GFG32076.1"/>
    <property type="molecule type" value="Genomic_DNA"/>
</dbReference>
<evidence type="ECO:0000313" key="2">
    <source>
        <dbReference type="EMBL" id="GFG32076.1"/>
    </source>
</evidence>
<feature type="region of interest" description="Disordered" evidence="1">
    <location>
        <begin position="1"/>
        <end position="32"/>
    </location>
</feature>
<evidence type="ECO:0000313" key="3">
    <source>
        <dbReference type="Proteomes" id="UP000502823"/>
    </source>
</evidence>
<organism evidence="2 3">
    <name type="scientific">Coptotermes formosanus</name>
    <name type="common">Formosan subterranean termite</name>
    <dbReference type="NCBI Taxonomy" id="36987"/>
    <lineage>
        <taxon>Eukaryota</taxon>
        <taxon>Metazoa</taxon>
        <taxon>Ecdysozoa</taxon>
        <taxon>Arthropoda</taxon>
        <taxon>Hexapoda</taxon>
        <taxon>Insecta</taxon>
        <taxon>Pterygota</taxon>
        <taxon>Neoptera</taxon>
        <taxon>Polyneoptera</taxon>
        <taxon>Dictyoptera</taxon>
        <taxon>Blattodea</taxon>
        <taxon>Blattoidea</taxon>
        <taxon>Termitoidae</taxon>
        <taxon>Rhinotermitidae</taxon>
        <taxon>Coptotermes</taxon>
    </lineage>
</organism>
<gene>
    <name evidence="2" type="ORF">Cfor_08563</name>
</gene>
<accession>A0A6L2PI40</accession>
<dbReference type="Proteomes" id="UP000502823">
    <property type="component" value="Unassembled WGS sequence"/>
</dbReference>
<protein>
    <submittedName>
        <fullName evidence="2">Uncharacterized protein</fullName>
    </submittedName>
</protein>
<name>A0A6L2PI40_COPFO</name>
<proteinExistence type="predicted"/>
<reference evidence="3" key="1">
    <citation type="submission" date="2020-01" db="EMBL/GenBank/DDBJ databases">
        <title>Draft genome sequence of the Termite Coptotermes fromosanus.</title>
        <authorList>
            <person name="Itakura S."/>
            <person name="Yosikawa Y."/>
            <person name="Umezawa K."/>
        </authorList>
    </citation>
    <scope>NUCLEOTIDE SEQUENCE [LARGE SCALE GENOMIC DNA]</scope>
</reference>
<feature type="region of interest" description="Disordered" evidence="1">
    <location>
        <begin position="150"/>
        <end position="178"/>
    </location>
</feature>
<feature type="compositionally biased region" description="Basic residues" evidence="1">
    <location>
        <begin position="156"/>
        <end position="169"/>
    </location>
</feature>
<dbReference type="InParanoid" id="A0A6L2PI40"/>
<dbReference type="AlphaFoldDB" id="A0A6L2PI40"/>
<feature type="region of interest" description="Disordered" evidence="1">
    <location>
        <begin position="262"/>
        <end position="291"/>
    </location>
</feature>
<dbReference type="OrthoDB" id="6375466at2759"/>
<feature type="compositionally biased region" description="Low complexity" evidence="1">
    <location>
        <begin position="263"/>
        <end position="274"/>
    </location>
</feature>